<proteinExistence type="predicted"/>
<protein>
    <recommendedName>
        <fullName evidence="1">Cyanovirin-N domain-containing protein</fullName>
    </recommendedName>
</protein>
<gene>
    <name evidence="2" type="ORF">B0A49_12007</name>
</gene>
<comment type="caution">
    <text evidence="2">The sequence shown here is derived from an EMBL/GenBank/DDBJ whole genome shotgun (WGS) entry which is preliminary data.</text>
</comment>
<keyword evidence="3" id="KW-1185">Reference proteome</keyword>
<dbReference type="EMBL" id="NAJN01002444">
    <property type="protein sequence ID" value="TKA52627.1"/>
    <property type="molecule type" value="Genomic_DNA"/>
</dbReference>
<dbReference type="PANTHER" id="PTHR42076:SF1">
    <property type="entry name" value="CYANOVIRIN-N DOMAIN-CONTAINING PROTEIN"/>
    <property type="match status" value="1"/>
</dbReference>
<evidence type="ECO:0000259" key="1">
    <source>
        <dbReference type="SMART" id="SM01111"/>
    </source>
</evidence>
<dbReference type="Proteomes" id="UP000308768">
    <property type="component" value="Unassembled WGS sequence"/>
</dbReference>
<dbReference type="OrthoDB" id="2107166at2759"/>
<dbReference type="Gene3D" id="2.30.60.10">
    <property type="entry name" value="Cyanovirin-N"/>
    <property type="match status" value="1"/>
</dbReference>
<accession>A0A4U0VSQ9</accession>
<dbReference type="InterPro" id="IPR011058">
    <property type="entry name" value="Cyanovirin-N"/>
</dbReference>
<feature type="domain" description="Cyanovirin-N" evidence="1">
    <location>
        <begin position="3"/>
        <end position="102"/>
    </location>
</feature>
<evidence type="ECO:0000313" key="2">
    <source>
        <dbReference type="EMBL" id="TKA52627.1"/>
    </source>
</evidence>
<dbReference type="PANTHER" id="PTHR42076">
    <property type="entry name" value="CYANOVIRIN-N HOMOLOG"/>
    <property type="match status" value="1"/>
</dbReference>
<name>A0A4U0VSQ9_9PEZI</name>
<dbReference type="AlphaFoldDB" id="A0A4U0VSQ9"/>
<dbReference type="InterPro" id="IPR036673">
    <property type="entry name" value="Cyanovirin-N_sf"/>
</dbReference>
<reference evidence="2 3" key="1">
    <citation type="submission" date="2017-03" db="EMBL/GenBank/DDBJ databases">
        <title>Genomes of endolithic fungi from Antarctica.</title>
        <authorList>
            <person name="Coleine C."/>
            <person name="Masonjones S."/>
            <person name="Stajich J.E."/>
        </authorList>
    </citation>
    <scope>NUCLEOTIDE SEQUENCE [LARGE SCALE GENOMIC DNA]</scope>
    <source>
        <strain evidence="2 3">CCFEE 5187</strain>
    </source>
</reference>
<sequence length="104" mass="11233">MSNYSQSAEAFELVDGHILRCNCRNMNGDYVPSELDLDTIIGNNDGQFAWGGQGWSQGAGNPNLEEGWRLTADLPGSDGGPRDRATIDLNEKIGNENGQLVYSG</sequence>
<dbReference type="SUPFAM" id="SSF51322">
    <property type="entry name" value="Cyanovirin-N"/>
    <property type="match status" value="1"/>
</dbReference>
<evidence type="ECO:0000313" key="3">
    <source>
        <dbReference type="Proteomes" id="UP000308768"/>
    </source>
</evidence>
<organism evidence="2 3">
    <name type="scientific">Cryomyces minteri</name>
    <dbReference type="NCBI Taxonomy" id="331657"/>
    <lineage>
        <taxon>Eukaryota</taxon>
        <taxon>Fungi</taxon>
        <taxon>Dikarya</taxon>
        <taxon>Ascomycota</taxon>
        <taxon>Pezizomycotina</taxon>
        <taxon>Dothideomycetes</taxon>
        <taxon>Dothideomycetes incertae sedis</taxon>
        <taxon>Cryomyces</taxon>
    </lineage>
</organism>
<dbReference type="SMART" id="SM01111">
    <property type="entry name" value="CVNH"/>
    <property type="match status" value="1"/>
</dbReference>
<dbReference type="Pfam" id="PF08881">
    <property type="entry name" value="CVNH"/>
    <property type="match status" value="1"/>
</dbReference>